<evidence type="ECO:0000313" key="5">
    <source>
        <dbReference type="Proteomes" id="UP000251402"/>
    </source>
</evidence>
<dbReference type="InterPro" id="IPR004360">
    <property type="entry name" value="Glyas_Fos-R_dOase_dom"/>
</dbReference>
<accession>A0A5C1I1K3</accession>
<dbReference type="InterPro" id="IPR029068">
    <property type="entry name" value="Glyas_Bleomycin-R_OHBP_Dase"/>
</dbReference>
<dbReference type="InterPro" id="IPR037523">
    <property type="entry name" value="VOC_core"/>
</dbReference>
<name>A0A5C1I1K3_9SPHI</name>
<dbReference type="GO" id="GO:0004493">
    <property type="term" value="F:methylmalonyl-CoA epimerase activity"/>
    <property type="evidence" value="ECO:0007669"/>
    <property type="project" value="TreeGrafter"/>
</dbReference>
<dbReference type="SUPFAM" id="SSF54593">
    <property type="entry name" value="Glyoxalase/Bleomycin resistance protein/Dihydroxybiphenyl dioxygenase"/>
    <property type="match status" value="1"/>
</dbReference>
<dbReference type="Gene3D" id="3.10.180.10">
    <property type="entry name" value="2,3-Dihydroxybiphenyl 1,2-Dioxygenase, domain 1"/>
    <property type="match status" value="1"/>
</dbReference>
<dbReference type="GO" id="GO:0046872">
    <property type="term" value="F:metal ion binding"/>
    <property type="evidence" value="ECO:0007669"/>
    <property type="project" value="UniProtKB-KW"/>
</dbReference>
<dbReference type="GO" id="GO:0046491">
    <property type="term" value="P:L-methylmalonyl-CoA metabolic process"/>
    <property type="evidence" value="ECO:0007669"/>
    <property type="project" value="TreeGrafter"/>
</dbReference>
<feature type="domain" description="VOC" evidence="3">
    <location>
        <begin position="40"/>
        <end position="183"/>
    </location>
</feature>
<dbReference type="KEGG" id="mrub:DEO27_017390"/>
<reference evidence="4" key="1">
    <citation type="submission" date="2019-08" db="EMBL/GenBank/DDBJ databases">
        <title>Comparative genome analysis confer to the adaptation heavy metal polluted environment.</title>
        <authorList>
            <person name="Li Y."/>
        </authorList>
    </citation>
    <scope>NUCLEOTIDE SEQUENCE [LARGE SCALE GENOMIC DNA]</scope>
    <source>
        <strain evidence="4">P1</strain>
    </source>
</reference>
<gene>
    <name evidence="4" type="ORF">DEO27_017390</name>
</gene>
<sequence length="331" mass="37344">MKTNIKIKFAVLTRTALATLAIIFTLSVNRVNAQAPGLVGIDHVGINVPDMDQAVKFFHDMFGFTPVTQLGPFSMPAEWKKTFHIHENADQVELKMLRAGDGSNIELFAYKPNAGSQEQPYRDDLSASHFSIYTSDIKATKAYLEAKGVKFVSDIQSGGGDTEGENWVYLETPWGSTIELNSYPKGKGYEKHNPAVKLWTASSEVELNTVSLSKEYLKKMVDLQIRIWDNTDAKARFSQLSELYADNILFFDHEAVVNGLTDLNNRITQLQEQNKGFKFSFIKIDNSNNVVRYYWNYGPKSNPKLISGMDLMIVENGKVRSLHVFLDKLPK</sequence>
<feature type="signal peptide" evidence="2">
    <location>
        <begin position="1"/>
        <end position="33"/>
    </location>
</feature>
<dbReference type="EMBL" id="CP043450">
    <property type="protein sequence ID" value="QEM11724.1"/>
    <property type="molecule type" value="Genomic_DNA"/>
</dbReference>
<dbReference type="PANTHER" id="PTHR43048:SF6">
    <property type="entry name" value="BLR8189 PROTEIN"/>
    <property type="match status" value="1"/>
</dbReference>
<feature type="chain" id="PRO_5022659117" evidence="2">
    <location>
        <begin position="34"/>
        <end position="331"/>
    </location>
</feature>
<protein>
    <submittedName>
        <fullName evidence="4">Glyoxalase</fullName>
    </submittedName>
</protein>
<evidence type="ECO:0000256" key="2">
    <source>
        <dbReference type="SAM" id="SignalP"/>
    </source>
</evidence>
<evidence type="ECO:0000256" key="1">
    <source>
        <dbReference type="ARBA" id="ARBA00022723"/>
    </source>
</evidence>
<dbReference type="PANTHER" id="PTHR43048">
    <property type="entry name" value="METHYLMALONYL-COA EPIMERASE"/>
    <property type="match status" value="1"/>
</dbReference>
<dbReference type="AlphaFoldDB" id="A0A5C1I1K3"/>
<dbReference type="Proteomes" id="UP000251402">
    <property type="component" value="Chromosome"/>
</dbReference>
<dbReference type="RefSeq" id="WP_112567608.1">
    <property type="nucleotide sequence ID" value="NZ_CP043450.1"/>
</dbReference>
<dbReference type="InterPro" id="IPR051785">
    <property type="entry name" value="MMCE/EMCE_epimerase"/>
</dbReference>
<keyword evidence="2" id="KW-0732">Signal</keyword>
<proteinExistence type="predicted"/>
<dbReference type="InterPro" id="IPR032710">
    <property type="entry name" value="NTF2-like_dom_sf"/>
</dbReference>
<evidence type="ECO:0000259" key="3">
    <source>
        <dbReference type="PROSITE" id="PS51819"/>
    </source>
</evidence>
<dbReference type="Pfam" id="PF00903">
    <property type="entry name" value="Glyoxalase"/>
    <property type="match status" value="1"/>
</dbReference>
<organism evidence="4 5">
    <name type="scientific">Mucilaginibacter rubeus</name>
    <dbReference type="NCBI Taxonomy" id="2027860"/>
    <lineage>
        <taxon>Bacteria</taxon>
        <taxon>Pseudomonadati</taxon>
        <taxon>Bacteroidota</taxon>
        <taxon>Sphingobacteriia</taxon>
        <taxon>Sphingobacteriales</taxon>
        <taxon>Sphingobacteriaceae</taxon>
        <taxon>Mucilaginibacter</taxon>
    </lineage>
</organism>
<evidence type="ECO:0000313" key="4">
    <source>
        <dbReference type="EMBL" id="QEM11724.1"/>
    </source>
</evidence>
<keyword evidence="5" id="KW-1185">Reference proteome</keyword>
<dbReference type="OrthoDB" id="2613830at2"/>
<dbReference type="PROSITE" id="PS51819">
    <property type="entry name" value="VOC"/>
    <property type="match status" value="1"/>
</dbReference>
<keyword evidence="1" id="KW-0479">Metal-binding</keyword>
<dbReference type="SUPFAM" id="SSF54427">
    <property type="entry name" value="NTF2-like"/>
    <property type="match status" value="1"/>
</dbReference>
<dbReference type="Gene3D" id="3.10.450.50">
    <property type="match status" value="1"/>
</dbReference>